<evidence type="ECO:0000313" key="2">
    <source>
        <dbReference type="Proteomes" id="UP000076532"/>
    </source>
</evidence>
<dbReference type="AlphaFoldDB" id="A0A166SZJ5"/>
<protein>
    <submittedName>
        <fullName evidence="1">Uncharacterized protein</fullName>
    </submittedName>
</protein>
<sequence>MWQCLCPSGSDVEWEDREIQVNKEEQHNDDKPDPNCTTYLIKTSANSSITEICDDDELSKIPSTNMPNLETISTSSNFSGRHLANFNAPLLANGGYIVKPYIDNVIMQDKMDLISSWLADELIDEFPKEPDCIKPVEDSLRSSARRSATLVNGFQLRPGRDPTGEPYTDYIFLHTRLTVASETQTPPTPVFTQQTLKLLTPWLQPYPGAPISIPKPESPLDISMLSIYPPMRGHYTRNSKTVNRISEPISRPIPGVPFITRAPLNNGDIPVDTTMMAWSSTSSIWFSARLASLPTPCAHHSNNSVIMQQISSNWVV</sequence>
<reference evidence="1 2" key="1">
    <citation type="journal article" date="2016" name="Mol. Biol. Evol.">
        <title>Comparative Genomics of Early-Diverging Mushroom-Forming Fungi Provides Insights into the Origins of Lignocellulose Decay Capabilities.</title>
        <authorList>
            <person name="Nagy L.G."/>
            <person name="Riley R."/>
            <person name="Tritt A."/>
            <person name="Adam C."/>
            <person name="Daum C."/>
            <person name="Floudas D."/>
            <person name="Sun H."/>
            <person name="Yadav J.S."/>
            <person name="Pangilinan J."/>
            <person name="Larsson K.H."/>
            <person name="Matsuura K."/>
            <person name="Barry K."/>
            <person name="Labutti K."/>
            <person name="Kuo R."/>
            <person name="Ohm R.A."/>
            <person name="Bhattacharya S.S."/>
            <person name="Shirouzu T."/>
            <person name="Yoshinaga Y."/>
            <person name="Martin F.M."/>
            <person name="Grigoriev I.V."/>
            <person name="Hibbett D.S."/>
        </authorList>
    </citation>
    <scope>NUCLEOTIDE SEQUENCE [LARGE SCALE GENOMIC DNA]</scope>
    <source>
        <strain evidence="1 2">CBS 109695</strain>
    </source>
</reference>
<proteinExistence type="predicted"/>
<accession>A0A166SZJ5</accession>
<dbReference type="Proteomes" id="UP000076532">
    <property type="component" value="Unassembled WGS sequence"/>
</dbReference>
<evidence type="ECO:0000313" key="1">
    <source>
        <dbReference type="EMBL" id="KZP30015.1"/>
    </source>
</evidence>
<organism evidence="1 2">
    <name type="scientific">Athelia psychrophila</name>
    <dbReference type="NCBI Taxonomy" id="1759441"/>
    <lineage>
        <taxon>Eukaryota</taxon>
        <taxon>Fungi</taxon>
        <taxon>Dikarya</taxon>
        <taxon>Basidiomycota</taxon>
        <taxon>Agaricomycotina</taxon>
        <taxon>Agaricomycetes</taxon>
        <taxon>Agaricomycetidae</taxon>
        <taxon>Atheliales</taxon>
        <taxon>Atheliaceae</taxon>
        <taxon>Athelia</taxon>
    </lineage>
</organism>
<name>A0A166SZJ5_9AGAM</name>
<dbReference type="EMBL" id="KV417496">
    <property type="protein sequence ID" value="KZP30015.1"/>
    <property type="molecule type" value="Genomic_DNA"/>
</dbReference>
<gene>
    <name evidence="1" type="ORF">FIBSPDRAFT_884660</name>
</gene>
<keyword evidence="2" id="KW-1185">Reference proteome</keyword>